<dbReference type="AlphaFoldDB" id="A0A6J6FXT6"/>
<sequence length="107" mass="11569">MYRVTARRFWAATFNDSGRTTPSTNPTAKARPFGSLSNPARRSDATEGGIVADLLIHSFTCSIDSRISSSRFSISGIAVNGLVTKGLLAEGNLLPRAYATVRHRARE</sequence>
<protein>
    <submittedName>
        <fullName evidence="2">Unannotated protein</fullName>
    </submittedName>
</protein>
<reference evidence="2" key="1">
    <citation type="submission" date="2020-05" db="EMBL/GenBank/DDBJ databases">
        <authorList>
            <person name="Chiriac C."/>
            <person name="Salcher M."/>
            <person name="Ghai R."/>
            <person name="Kavagutti S V."/>
        </authorList>
    </citation>
    <scope>NUCLEOTIDE SEQUENCE</scope>
</reference>
<feature type="compositionally biased region" description="Polar residues" evidence="1">
    <location>
        <begin position="15"/>
        <end position="27"/>
    </location>
</feature>
<name>A0A6J6FXT6_9ZZZZ</name>
<accession>A0A6J6FXT6</accession>
<dbReference type="EMBL" id="CAEZUE010000066">
    <property type="protein sequence ID" value="CAB4592519.1"/>
    <property type="molecule type" value="Genomic_DNA"/>
</dbReference>
<feature type="region of interest" description="Disordered" evidence="1">
    <location>
        <begin position="15"/>
        <end position="42"/>
    </location>
</feature>
<evidence type="ECO:0000313" key="2">
    <source>
        <dbReference type="EMBL" id="CAB4592519.1"/>
    </source>
</evidence>
<evidence type="ECO:0000256" key="1">
    <source>
        <dbReference type="SAM" id="MobiDB-lite"/>
    </source>
</evidence>
<proteinExistence type="predicted"/>
<gene>
    <name evidence="2" type="ORF">UFOPK1788_00610</name>
</gene>
<organism evidence="2">
    <name type="scientific">freshwater metagenome</name>
    <dbReference type="NCBI Taxonomy" id="449393"/>
    <lineage>
        <taxon>unclassified sequences</taxon>
        <taxon>metagenomes</taxon>
        <taxon>ecological metagenomes</taxon>
    </lineage>
</organism>